<dbReference type="RefSeq" id="WP_077335941.1">
    <property type="nucleotide sequence ID" value="NZ_FULE01000029.1"/>
</dbReference>
<evidence type="ECO:0000313" key="1">
    <source>
        <dbReference type="EMBL" id="SJN56983.1"/>
    </source>
</evidence>
<dbReference type="Proteomes" id="UP000188276">
    <property type="component" value="Unassembled WGS sequence"/>
</dbReference>
<dbReference type="AlphaFoldDB" id="A0A1R4LKI7"/>
<organism evidence="1 2">
    <name type="scientific">Vibrio ruber (strain DSM 16370 / JCM 11486 / BCRC 17186 / CECT 7878 / LMG 23124 / VR1)</name>
    <dbReference type="NCBI Taxonomy" id="1123498"/>
    <lineage>
        <taxon>Bacteria</taxon>
        <taxon>Pseudomonadati</taxon>
        <taxon>Pseudomonadota</taxon>
        <taxon>Gammaproteobacteria</taxon>
        <taxon>Vibrionales</taxon>
        <taxon>Vibrionaceae</taxon>
        <taxon>Vibrio</taxon>
    </lineage>
</organism>
<accession>A0A1R4LKI7</accession>
<sequence length="389" mass="41672">MPEIASFVHNGISVINHPAPPPMGPLGSIVLGVVGTAPDADSSLTKNTPIRIANMADAAKLDTTGAEKGTLWRTCYETFRLVSVSIYVVIVEEGAEQSDTVNNVIGQVDATTGQRTGIQALADCMETPTHISAPGFNTKPVADALAAMGKRLFAIPVGDGPNTNDNDAVAYSQSLGGEGTGYEAFYLVDPQVSVYSQAAKGNVSFSGAAVALSCFARVKAWESPAKGGMGALISGTARTIDYNIMDKSTNGDLLNRHGVSYFARTSLGGFSLIGNRCVMGRFVSQVGLEYAIVRKLAKTAQSAMARNLSKSFMEQEITKLNVWLKSLQADETVMGAEVYLHPTLNNVENYRNGEWHIAIKYYGYAPNEHMVYHLIEDTGIVESFLEEVL</sequence>
<dbReference type="InterPro" id="IPR052042">
    <property type="entry name" value="Tail_sheath_structural"/>
</dbReference>
<dbReference type="PANTHER" id="PTHR35861:SF1">
    <property type="entry name" value="PHAGE TAIL SHEATH PROTEIN"/>
    <property type="match status" value="1"/>
</dbReference>
<dbReference type="OrthoDB" id="6095031at2"/>
<evidence type="ECO:0008006" key="3">
    <source>
        <dbReference type="Google" id="ProtNLM"/>
    </source>
</evidence>
<dbReference type="EMBL" id="FULE01000029">
    <property type="protein sequence ID" value="SJN56983.1"/>
    <property type="molecule type" value="Genomic_DNA"/>
</dbReference>
<keyword evidence="2" id="KW-1185">Reference proteome</keyword>
<evidence type="ECO:0000313" key="2">
    <source>
        <dbReference type="Proteomes" id="UP000188276"/>
    </source>
</evidence>
<name>A0A1R4LKI7_VIBR1</name>
<dbReference type="STRING" id="1123498.VR7878_02059"/>
<proteinExistence type="predicted"/>
<gene>
    <name evidence="1" type="ORF">VR7878_02059</name>
</gene>
<reference evidence="2" key="1">
    <citation type="submission" date="2017-02" db="EMBL/GenBank/DDBJ databases">
        <authorList>
            <person name="Rodrigo-Torres L."/>
            <person name="Arahal R.D."/>
            <person name="Lucena T."/>
        </authorList>
    </citation>
    <scope>NUCLEOTIDE SEQUENCE [LARGE SCALE GENOMIC DNA]</scope>
    <source>
        <strain evidence="2">CECT 7878</strain>
    </source>
</reference>
<protein>
    <recommendedName>
        <fullName evidence="3">Phage tail sheath protein</fullName>
    </recommendedName>
</protein>
<dbReference type="PANTHER" id="PTHR35861">
    <property type="match status" value="1"/>
</dbReference>